<protein>
    <submittedName>
        <fullName evidence="1">Uncharacterized protein</fullName>
    </submittedName>
</protein>
<sequence>MSHAQLSNDAMDMKPQQPISRIDGVMERQCGTRYIKTLLSKKPPKQDGKGTDTKKIAITIDEGHKEHDKVDNIAYWIINFEFDSIIAIRETFFMSISKIILGSEKGKLTSRANGLRRPDYRMDVGNALPFLDYGL</sequence>
<dbReference type="AlphaFoldDB" id="A0AAQ3UF52"/>
<keyword evidence="2" id="KW-1185">Reference proteome</keyword>
<organism evidence="1 2">
    <name type="scientific">Paspalum notatum var. saurae</name>
    <dbReference type="NCBI Taxonomy" id="547442"/>
    <lineage>
        <taxon>Eukaryota</taxon>
        <taxon>Viridiplantae</taxon>
        <taxon>Streptophyta</taxon>
        <taxon>Embryophyta</taxon>
        <taxon>Tracheophyta</taxon>
        <taxon>Spermatophyta</taxon>
        <taxon>Magnoliopsida</taxon>
        <taxon>Liliopsida</taxon>
        <taxon>Poales</taxon>
        <taxon>Poaceae</taxon>
        <taxon>PACMAD clade</taxon>
        <taxon>Panicoideae</taxon>
        <taxon>Andropogonodae</taxon>
        <taxon>Paspaleae</taxon>
        <taxon>Paspalinae</taxon>
        <taxon>Paspalum</taxon>
    </lineage>
</organism>
<feature type="non-terminal residue" evidence="1">
    <location>
        <position position="1"/>
    </location>
</feature>
<name>A0AAQ3UF52_PASNO</name>
<evidence type="ECO:0000313" key="1">
    <source>
        <dbReference type="EMBL" id="WVZ88817.1"/>
    </source>
</evidence>
<dbReference type="EMBL" id="CP144752">
    <property type="protein sequence ID" value="WVZ88817.1"/>
    <property type="molecule type" value="Genomic_DNA"/>
</dbReference>
<dbReference type="Proteomes" id="UP001341281">
    <property type="component" value="Chromosome 08"/>
</dbReference>
<gene>
    <name evidence="1" type="ORF">U9M48_035289</name>
</gene>
<evidence type="ECO:0000313" key="2">
    <source>
        <dbReference type="Proteomes" id="UP001341281"/>
    </source>
</evidence>
<proteinExistence type="predicted"/>
<reference evidence="1 2" key="1">
    <citation type="submission" date="2024-02" db="EMBL/GenBank/DDBJ databases">
        <title>High-quality chromosome-scale genome assembly of Pensacola bahiagrass (Paspalum notatum Flugge var. saurae).</title>
        <authorList>
            <person name="Vega J.M."/>
            <person name="Podio M."/>
            <person name="Orjuela J."/>
            <person name="Siena L.A."/>
            <person name="Pessino S.C."/>
            <person name="Combes M.C."/>
            <person name="Mariac C."/>
            <person name="Albertini E."/>
            <person name="Pupilli F."/>
            <person name="Ortiz J.P.A."/>
            <person name="Leblanc O."/>
        </authorList>
    </citation>
    <scope>NUCLEOTIDE SEQUENCE [LARGE SCALE GENOMIC DNA]</scope>
    <source>
        <strain evidence="1">R1</strain>
        <tissue evidence="1">Leaf</tissue>
    </source>
</reference>
<accession>A0AAQ3UF52</accession>